<evidence type="ECO:0000313" key="8">
    <source>
        <dbReference type="Proteomes" id="UP000015101"/>
    </source>
</evidence>
<evidence type="ECO:0000256" key="4">
    <source>
        <dbReference type="SAM" id="MobiDB-lite"/>
    </source>
</evidence>
<dbReference type="GeneID" id="20215490"/>
<reference evidence="8" key="1">
    <citation type="submission" date="2012-12" db="EMBL/GenBank/DDBJ databases">
        <authorList>
            <person name="Hellsten U."/>
            <person name="Grimwood J."/>
            <person name="Chapman J.A."/>
            <person name="Shapiro H."/>
            <person name="Aerts A."/>
            <person name="Otillar R.P."/>
            <person name="Terry A.Y."/>
            <person name="Boore J.L."/>
            <person name="Simakov O."/>
            <person name="Marletaz F."/>
            <person name="Cho S.-J."/>
            <person name="Edsinger-Gonzales E."/>
            <person name="Havlak P."/>
            <person name="Kuo D.-H."/>
            <person name="Larsson T."/>
            <person name="Lv J."/>
            <person name="Arendt D."/>
            <person name="Savage R."/>
            <person name="Osoegawa K."/>
            <person name="de Jong P."/>
            <person name="Lindberg D.R."/>
            <person name="Seaver E.C."/>
            <person name="Weisblat D.A."/>
            <person name="Putnam N.H."/>
            <person name="Grigoriev I.V."/>
            <person name="Rokhsar D.S."/>
        </authorList>
    </citation>
    <scope>NUCLEOTIDE SEQUENCE</scope>
</reference>
<keyword evidence="3" id="KW-0176">Collagen</keyword>
<keyword evidence="2" id="KW-0964">Secreted</keyword>
<dbReference type="HOGENOM" id="CLU_1391599_0_0_1"/>
<reference evidence="7" key="3">
    <citation type="submission" date="2015-06" db="UniProtKB">
        <authorList>
            <consortium name="EnsemblMetazoa"/>
        </authorList>
    </citation>
    <scope>IDENTIFICATION</scope>
</reference>
<dbReference type="Proteomes" id="UP000015101">
    <property type="component" value="Unassembled WGS sequence"/>
</dbReference>
<sequence length="196" mass="21285">MFYNYKTIKLFISNSHNLSGSEGQKGQRGSKGDRGERGAKGEVGPMGPPAFVGNLPANLVMKSKPKVAFSVVSRLKLGPVASDTAIIFDTVFINEGNGFDSSTSKFICPVGGSYLFSAHILSQLQLDVYAWIMLNDKHQLPLHGNGRAGHGSDSQTIILPLKAGDKVWVLINKDSATFNDYSTFSGFLLYESEYND</sequence>
<dbReference type="EMBL" id="KB096365">
    <property type="protein sequence ID" value="ESO05252.1"/>
    <property type="molecule type" value="Genomic_DNA"/>
</dbReference>
<evidence type="ECO:0000313" key="7">
    <source>
        <dbReference type="EnsemblMetazoa" id="HelroP77797"/>
    </source>
</evidence>
<dbReference type="KEGG" id="hro:HELRODRAFT_77797"/>
<dbReference type="PANTHER" id="PTHR15427">
    <property type="entry name" value="EMILIN ELASTIN MICROFIBRIL INTERFACE-LOCATED PROTEIN ELASTIN MICROFIBRIL INTERFACER"/>
    <property type="match status" value="1"/>
</dbReference>
<feature type="domain" description="C1q" evidence="5">
    <location>
        <begin position="62"/>
        <end position="195"/>
    </location>
</feature>
<evidence type="ECO:0000256" key="2">
    <source>
        <dbReference type="ARBA" id="ARBA00022525"/>
    </source>
</evidence>
<dbReference type="STRING" id="6412.T1G342"/>
<evidence type="ECO:0000259" key="5">
    <source>
        <dbReference type="PROSITE" id="PS50871"/>
    </source>
</evidence>
<dbReference type="EnsemblMetazoa" id="HelroT77797">
    <property type="protein sequence ID" value="HelroP77797"/>
    <property type="gene ID" value="HelroG77797"/>
</dbReference>
<keyword evidence="8" id="KW-1185">Reference proteome</keyword>
<dbReference type="OrthoDB" id="6144194at2759"/>
<dbReference type="CTD" id="20215490"/>
<feature type="compositionally biased region" description="Basic and acidic residues" evidence="4">
    <location>
        <begin position="30"/>
        <end position="40"/>
    </location>
</feature>
<dbReference type="EMBL" id="AMQM01003904">
    <property type="status" value="NOT_ANNOTATED_CDS"/>
    <property type="molecule type" value="Genomic_DNA"/>
</dbReference>
<dbReference type="SMART" id="SM00110">
    <property type="entry name" value="C1Q"/>
    <property type="match status" value="1"/>
</dbReference>
<feature type="region of interest" description="Disordered" evidence="4">
    <location>
        <begin position="19"/>
        <end position="49"/>
    </location>
</feature>
<evidence type="ECO:0000256" key="3">
    <source>
        <dbReference type="ARBA" id="ARBA00023119"/>
    </source>
</evidence>
<gene>
    <name evidence="7" type="primary">20215490</name>
    <name evidence="6" type="ORF">HELRODRAFT_77797</name>
</gene>
<name>T1G342_HELRO</name>
<evidence type="ECO:0000256" key="1">
    <source>
        <dbReference type="ARBA" id="ARBA00004613"/>
    </source>
</evidence>
<reference evidence="6 8" key="2">
    <citation type="journal article" date="2013" name="Nature">
        <title>Insights into bilaterian evolution from three spiralian genomes.</title>
        <authorList>
            <person name="Simakov O."/>
            <person name="Marletaz F."/>
            <person name="Cho S.J."/>
            <person name="Edsinger-Gonzales E."/>
            <person name="Havlak P."/>
            <person name="Hellsten U."/>
            <person name="Kuo D.H."/>
            <person name="Larsson T."/>
            <person name="Lv J."/>
            <person name="Arendt D."/>
            <person name="Savage R."/>
            <person name="Osoegawa K."/>
            <person name="de Jong P."/>
            <person name="Grimwood J."/>
            <person name="Chapman J.A."/>
            <person name="Shapiro H."/>
            <person name="Aerts A."/>
            <person name="Otillar R.P."/>
            <person name="Terry A.Y."/>
            <person name="Boore J.L."/>
            <person name="Grigoriev I.V."/>
            <person name="Lindberg D.R."/>
            <person name="Seaver E.C."/>
            <person name="Weisblat D.A."/>
            <person name="Putnam N.H."/>
            <person name="Rokhsar D.S."/>
        </authorList>
    </citation>
    <scope>NUCLEOTIDE SEQUENCE</scope>
</reference>
<dbReference type="InParanoid" id="T1G342"/>
<dbReference type="Pfam" id="PF00386">
    <property type="entry name" value="C1q"/>
    <property type="match status" value="1"/>
</dbReference>
<accession>T1G342</accession>
<dbReference type="AlphaFoldDB" id="T1G342"/>
<proteinExistence type="predicted"/>
<evidence type="ECO:0000313" key="6">
    <source>
        <dbReference type="EMBL" id="ESO05252.1"/>
    </source>
</evidence>
<dbReference type="InterPro" id="IPR001073">
    <property type="entry name" value="C1q_dom"/>
</dbReference>
<dbReference type="PRINTS" id="PR00007">
    <property type="entry name" value="COMPLEMNTC1Q"/>
</dbReference>
<dbReference type="RefSeq" id="XP_009016567.1">
    <property type="nucleotide sequence ID" value="XM_009018319.1"/>
</dbReference>
<protein>
    <recommendedName>
        <fullName evidence="5">C1q domain-containing protein</fullName>
    </recommendedName>
</protein>
<dbReference type="Gene3D" id="2.60.120.40">
    <property type="match status" value="1"/>
</dbReference>
<dbReference type="PANTHER" id="PTHR15427:SF52">
    <property type="entry name" value="C1Q DOMAIN-CONTAINING PROTEIN"/>
    <property type="match status" value="1"/>
</dbReference>
<dbReference type="OMA" id="AHNANDY"/>
<dbReference type="eggNOG" id="ENOG502QSK2">
    <property type="taxonomic scope" value="Eukaryota"/>
</dbReference>
<dbReference type="GO" id="GO:0005576">
    <property type="term" value="C:extracellular region"/>
    <property type="evidence" value="ECO:0007669"/>
    <property type="project" value="UniProtKB-SubCell"/>
</dbReference>
<dbReference type="PROSITE" id="PS50871">
    <property type="entry name" value="C1Q"/>
    <property type="match status" value="1"/>
</dbReference>
<organism evidence="7 8">
    <name type="scientific">Helobdella robusta</name>
    <name type="common">Californian leech</name>
    <dbReference type="NCBI Taxonomy" id="6412"/>
    <lineage>
        <taxon>Eukaryota</taxon>
        <taxon>Metazoa</taxon>
        <taxon>Spiralia</taxon>
        <taxon>Lophotrochozoa</taxon>
        <taxon>Annelida</taxon>
        <taxon>Clitellata</taxon>
        <taxon>Hirudinea</taxon>
        <taxon>Rhynchobdellida</taxon>
        <taxon>Glossiphoniidae</taxon>
        <taxon>Helobdella</taxon>
    </lineage>
</organism>
<dbReference type="InterPro" id="IPR008983">
    <property type="entry name" value="Tumour_necrosis_fac-like_dom"/>
</dbReference>
<dbReference type="InterPro" id="IPR050392">
    <property type="entry name" value="Collagen/C1q_domain"/>
</dbReference>
<dbReference type="SUPFAM" id="SSF49842">
    <property type="entry name" value="TNF-like"/>
    <property type="match status" value="1"/>
</dbReference>
<comment type="subcellular location">
    <subcellularLocation>
        <location evidence="1">Secreted</location>
    </subcellularLocation>
</comment>